<feature type="domain" description="Guanylate cyclase" evidence="3">
    <location>
        <begin position="100"/>
        <end position="233"/>
    </location>
</feature>
<dbReference type="Proteomes" id="UP000325003">
    <property type="component" value="Unassembled WGS sequence"/>
</dbReference>
<dbReference type="EMBL" id="VUJV01000003">
    <property type="protein sequence ID" value="KAA1419337.1"/>
    <property type="molecule type" value="Genomic_DNA"/>
</dbReference>
<reference evidence="4 5" key="2">
    <citation type="submission" date="2019-09" db="EMBL/GenBank/DDBJ databases">
        <authorList>
            <person name="Jin C."/>
        </authorList>
    </citation>
    <scope>NUCLEOTIDE SEQUENCE [LARGE SCALE GENOMIC DNA]</scope>
    <source>
        <strain evidence="4 5">BN130099</strain>
    </source>
</reference>
<organism evidence="4 5">
    <name type="scientific">Nocardioides humilatus</name>
    <dbReference type="NCBI Taxonomy" id="2607660"/>
    <lineage>
        <taxon>Bacteria</taxon>
        <taxon>Bacillati</taxon>
        <taxon>Actinomycetota</taxon>
        <taxon>Actinomycetes</taxon>
        <taxon>Propionibacteriales</taxon>
        <taxon>Nocardioidaceae</taxon>
        <taxon>Nocardioides</taxon>
    </lineage>
</organism>
<evidence type="ECO:0000259" key="3">
    <source>
        <dbReference type="PROSITE" id="PS50125"/>
    </source>
</evidence>
<dbReference type="PANTHER" id="PTHR16305:SF28">
    <property type="entry name" value="GUANYLATE CYCLASE DOMAIN-CONTAINING PROTEIN"/>
    <property type="match status" value="1"/>
</dbReference>
<reference evidence="4 5" key="1">
    <citation type="submission" date="2019-09" db="EMBL/GenBank/DDBJ databases">
        <title>Nocardioides panacisoli sp. nov., isolated from the soil of a ginseng field.</title>
        <authorList>
            <person name="Cho C."/>
        </authorList>
    </citation>
    <scope>NUCLEOTIDE SEQUENCE [LARGE SCALE GENOMIC DNA]</scope>
    <source>
        <strain evidence="4 5">BN130099</strain>
    </source>
</reference>
<evidence type="ECO:0000256" key="1">
    <source>
        <dbReference type="ARBA" id="ARBA00022741"/>
    </source>
</evidence>
<evidence type="ECO:0000256" key="2">
    <source>
        <dbReference type="ARBA" id="ARBA00022840"/>
    </source>
</evidence>
<name>A0A5B1LIC6_9ACTN</name>
<proteinExistence type="predicted"/>
<dbReference type="PANTHER" id="PTHR16305">
    <property type="entry name" value="TESTICULAR SOLUBLE ADENYLYL CYCLASE"/>
    <property type="match status" value="1"/>
</dbReference>
<gene>
    <name evidence="4" type="ORF">F0U44_12920</name>
</gene>
<sequence>MPARQHGIVQVGGQDHCRRVGHVRRVGPYRRRLPCIRTRSGIRIRTYTPGVGAEQCPQCRRELPPEARFCAYCGITLEPTVARPPAPSATPARAERRVITALFADLAGSTQLGERLDPEDFRDLTGGALALMGAAIEELGGTVRGTAGDGVLGLFGAPTAHEDDAERAVIAGLRLVSRLRDYGVDAAERWGVADLRVRVGIETGLAVLGEVRAGSQVQYDASGDCLNTAARLEGAADHGGVLVGPLTHRIISDAFDWGELRPLALKGKAEAVLARHALGARADHVRHGPAAGSRLVGRVSELATAGAVAVAVREGASRIAFVTGAAGIGKTRFMSEFRRLFEAAAPDAPATIWLSGTCVSYGLDEPYLPFRQVLRQALGRGVDSFDKAHEALAALVGKERAAEVAPVLGLILGLAPGDEVAARMATWSAESLQQAVIDAFAELVAGLAALGPVAIALDDLHWADAASLRLIEGLVEELADTDPVLVVLAMRPEGDRPAWALRERTVSRRPQLSVELSLTSLARDDELGLISDLVGAGTLPEELETLLLGRAEGNPFYLRELLRSLQDTGAIVQSQGRWTFDTTVTVEVPDTIERVVLARIDRLSPGDRDLLSSAAVIGREFDLALLGRIVGADLSSDSLVNLTRLGLFEVGAGAELRFSHPLIQETAYTSMLRRGRADLHARAAAAIEELADDGSVEHAAVLARHHAAAGHLAEAVKYHRLAAIAAQRVVAIDEAMNQFDLAIEAAGALDPAAARAQLPELHLLRGSARGRFGDYPGGTVDLRLSLEGARLIGDEQVEMLALNELGWLMRVHGYEESLGLHQEALRIAEKRDDPATQVSALHRMSLLHLNRLRLDDGLELAQRALGIARATGQDRVLGTALDCLKLAALQLGDLELLERTVAEIIAVQERAGDAYLLQWAYIEGASVPLARGDRAGATQRIERAAEINAGFTFDRLSLALILEARSWIDRANDDVDAAVSALHAALVTVGDQITPEWSAWLGASLGSHLIEQGRPAEAITLLEDAWEKSDAIKSPNRAFRAASHLALAYQQVGDAAGSRDAMRRAQDVLATVTAPPGTIFMDGYRSYLAMARTSIAVGDPGAAQELLVPVLDAARRHGWTTAEREVAAMLDQLAASRPDQR</sequence>
<keyword evidence="5" id="KW-1185">Reference proteome</keyword>
<dbReference type="Gene3D" id="1.25.40.10">
    <property type="entry name" value="Tetratricopeptide repeat domain"/>
    <property type="match status" value="2"/>
</dbReference>
<dbReference type="InterPro" id="IPR029787">
    <property type="entry name" value="Nucleotide_cyclase"/>
</dbReference>
<dbReference type="Pfam" id="PF00211">
    <property type="entry name" value="Guanylate_cyc"/>
    <property type="match status" value="1"/>
</dbReference>
<protein>
    <submittedName>
        <fullName evidence="4">AAA family ATPase</fullName>
    </submittedName>
</protein>
<dbReference type="Pfam" id="PF13191">
    <property type="entry name" value="AAA_16"/>
    <property type="match status" value="1"/>
</dbReference>
<dbReference type="Gene3D" id="3.30.70.1230">
    <property type="entry name" value="Nucleotide cyclase"/>
    <property type="match status" value="1"/>
</dbReference>
<dbReference type="SMART" id="SM00044">
    <property type="entry name" value="CYCc"/>
    <property type="match status" value="1"/>
</dbReference>
<keyword evidence="2" id="KW-0067">ATP-binding</keyword>
<dbReference type="GO" id="GO:0005737">
    <property type="term" value="C:cytoplasm"/>
    <property type="evidence" value="ECO:0007669"/>
    <property type="project" value="TreeGrafter"/>
</dbReference>
<dbReference type="InterPro" id="IPR027417">
    <property type="entry name" value="P-loop_NTPase"/>
</dbReference>
<dbReference type="CDD" id="cd07302">
    <property type="entry name" value="CHD"/>
    <property type="match status" value="1"/>
</dbReference>
<dbReference type="AlphaFoldDB" id="A0A5B1LIC6"/>
<dbReference type="InterPro" id="IPR041664">
    <property type="entry name" value="AAA_16"/>
</dbReference>
<evidence type="ECO:0000313" key="5">
    <source>
        <dbReference type="Proteomes" id="UP000325003"/>
    </source>
</evidence>
<dbReference type="SUPFAM" id="SSF55073">
    <property type="entry name" value="Nucleotide cyclase"/>
    <property type="match status" value="1"/>
</dbReference>
<dbReference type="InterPro" id="IPR011990">
    <property type="entry name" value="TPR-like_helical_dom_sf"/>
</dbReference>
<dbReference type="PROSITE" id="PS50125">
    <property type="entry name" value="GUANYLATE_CYCLASE_2"/>
    <property type="match status" value="1"/>
</dbReference>
<dbReference type="GO" id="GO:0009190">
    <property type="term" value="P:cyclic nucleotide biosynthetic process"/>
    <property type="evidence" value="ECO:0007669"/>
    <property type="project" value="InterPro"/>
</dbReference>
<comment type="caution">
    <text evidence="4">The sequence shown here is derived from an EMBL/GenBank/DDBJ whole genome shotgun (WGS) entry which is preliminary data.</text>
</comment>
<dbReference type="GO" id="GO:0035556">
    <property type="term" value="P:intracellular signal transduction"/>
    <property type="evidence" value="ECO:0007669"/>
    <property type="project" value="InterPro"/>
</dbReference>
<evidence type="ECO:0000313" key="4">
    <source>
        <dbReference type="EMBL" id="KAA1419337.1"/>
    </source>
</evidence>
<accession>A0A5B1LIC6</accession>
<dbReference type="GO" id="GO:0005524">
    <property type="term" value="F:ATP binding"/>
    <property type="evidence" value="ECO:0007669"/>
    <property type="project" value="UniProtKB-KW"/>
</dbReference>
<dbReference type="SUPFAM" id="SSF48452">
    <property type="entry name" value="TPR-like"/>
    <property type="match status" value="2"/>
</dbReference>
<dbReference type="SUPFAM" id="SSF52540">
    <property type="entry name" value="P-loop containing nucleoside triphosphate hydrolases"/>
    <property type="match status" value="1"/>
</dbReference>
<dbReference type="InterPro" id="IPR001054">
    <property type="entry name" value="A/G_cyclase"/>
</dbReference>
<dbReference type="GO" id="GO:0004016">
    <property type="term" value="F:adenylate cyclase activity"/>
    <property type="evidence" value="ECO:0007669"/>
    <property type="project" value="TreeGrafter"/>
</dbReference>
<keyword evidence="1" id="KW-0547">Nucleotide-binding</keyword>